<keyword evidence="2" id="KW-1185">Reference proteome</keyword>
<sequence>MSYKVAAVASIVGVVAIAGAYTLGQQQGKTPAPAAVASAPAGTMPAAGGQEIREGKVGVDPNEKFTHFRVGNKNVKKIYVDDGNVWVATSGGVIRYNTRTDEYKMYDNQNGLLSNGMFYVGRIQGKITVGTYGGGMSMLDEKTGTWETYNIPEGLGDAFVYDVVETRSGDIWIATWSGVNRVRGGKLKDPSAWELHTVESTGGGLPNDWVYGLAEGKNDDMWLATEGGMAHFADGKWENWNHSRGIGADYDKVKQDIAYKSDPAKESLHHAQQKREMGLEGIDQAYNPNYIISLVVDQDGSVWSGTWGGGLAHYKDGKWTNYTTVEGLPGNHVFMLHRDQQNRLWIGTNNGLAMKDGEQFRIMKSADGLFGDTVFSMTTTKDGDLWVGSYGGVSHIRPNT</sequence>
<dbReference type="SUPFAM" id="SSF63829">
    <property type="entry name" value="Calcium-dependent phosphotriesterase"/>
    <property type="match status" value="1"/>
</dbReference>
<comment type="caution">
    <text evidence="1">The sequence shown here is derived from an EMBL/GenBank/DDBJ whole genome shotgun (WGS) entry which is preliminary data.</text>
</comment>
<dbReference type="Pfam" id="PF07494">
    <property type="entry name" value="Reg_prop"/>
    <property type="match status" value="5"/>
</dbReference>
<proteinExistence type="predicted"/>
<dbReference type="EMBL" id="WTVN01000019">
    <property type="protein sequence ID" value="NMG44690.1"/>
    <property type="molecule type" value="Genomic_DNA"/>
</dbReference>
<evidence type="ECO:0000313" key="2">
    <source>
        <dbReference type="Proteomes" id="UP000623795"/>
    </source>
</evidence>
<dbReference type="InterPro" id="IPR015943">
    <property type="entry name" value="WD40/YVTN_repeat-like_dom_sf"/>
</dbReference>
<name>A0ABX1Q2G0_9RHOO</name>
<evidence type="ECO:0000313" key="1">
    <source>
        <dbReference type="EMBL" id="NMG44690.1"/>
    </source>
</evidence>
<gene>
    <name evidence="1" type="ORF">GPA22_13255</name>
</gene>
<protein>
    <submittedName>
        <fullName evidence="1">Regulator</fullName>
    </submittedName>
</protein>
<reference evidence="1 2" key="1">
    <citation type="submission" date="2019-12" db="EMBL/GenBank/DDBJ databases">
        <title>Comparative genomics gives insights into the taxonomy of the Azoarcus-Aromatoleum group and reveals separate origins of nif in the plant-associated Azoarcus and non-plant-associated Aromatoleum sub-groups.</title>
        <authorList>
            <person name="Lafos M."/>
            <person name="Maluk M."/>
            <person name="Batista M."/>
            <person name="Junghare M."/>
            <person name="Carmona M."/>
            <person name="Faoro H."/>
            <person name="Cruz L.M."/>
            <person name="Battistoni F."/>
            <person name="De Souza E."/>
            <person name="Pedrosa F."/>
            <person name="Chen W.-M."/>
            <person name="Poole P.S."/>
            <person name="Dixon R.A."/>
            <person name="James E.K."/>
        </authorList>
    </citation>
    <scope>NUCLEOTIDE SEQUENCE [LARGE SCALE GENOMIC DNA]</scope>
    <source>
        <strain evidence="1 2">Td21</strain>
    </source>
</reference>
<dbReference type="RefSeq" id="WP_169256537.1">
    <property type="nucleotide sequence ID" value="NZ_WTVN01000019.1"/>
</dbReference>
<organism evidence="1 2">
    <name type="scientific">Aromatoleum toluvorans</name>
    <dbReference type="NCBI Taxonomy" id="92002"/>
    <lineage>
        <taxon>Bacteria</taxon>
        <taxon>Pseudomonadati</taxon>
        <taxon>Pseudomonadota</taxon>
        <taxon>Betaproteobacteria</taxon>
        <taxon>Rhodocyclales</taxon>
        <taxon>Rhodocyclaceae</taxon>
        <taxon>Aromatoleum</taxon>
    </lineage>
</organism>
<dbReference type="Proteomes" id="UP000623795">
    <property type="component" value="Unassembled WGS sequence"/>
</dbReference>
<accession>A0ABX1Q2G0</accession>
<dbReference type="Gene3D" id="2.130.10.10">
    <property type="entry name" value="YVTN repeat-like/Quinoprotein amine dehydrogenase"/>
    <property type="match status" value="2"/>
</dbReference>
<dbReference type="InterPro" id="IPR011110">
    <property type="entry name" value="Reg_prop"/>
</dbReference>